<evidence type="ECO:0000256" key="1">
    <source>
        <dbReference type="SAM" id="MobiDB-lite"/>
    </source>
</evidence>
<evidence type="ECO:0000313" key="2">
    <source>
        <dbReference type="EMBL" id="PMD30898.1"/>
    </source>
</evidence>
<dbReference type="STRING" id="1149755.A0A2J6QXA1"/>
<proteinExistence type="predicted"/>
<dbReference type="Proteomes" id="UP000235786">
    <property type="component" value="Unassembled WGS sequence"/>
</dbReference>
<gene>
    <name evidence="2" type="ORF">L207DRAFT_443169</name>
</gene>
<feature type="region of interest" description="Disordered" evidence="1">
    <location>
        <begin position="273"/>
        <end position="307"/>
    </location>
</feature>
<reference evidence="2 3" key="1">
    <citation type="submission" date="2016-04" db="EMBL/GenBank/DDBJ databases">
        <title>A degradative enzymes factory behind the ericoid mycorrhizal symbiosis.</title>
        <authorList>
            <consortium name="DOE Joint Genome Institute"/>
            <person name="Martino E."/>
            <person name="Morin E."/>
            <person name="Grelet G."/>
            <person name="Kuo A."/>
            <person name="Kohler A."/>
            <person name="Daghino S."/>
            <person name="Barry K."/>
            <person name="Choi C."/>
            <person name="Cichocki N."/>
            <person name="Clum A."/>
            <person name="Copeland A."/>
            <person name="Hainaut M."/>
            <person name="Haridas S."/>
            <person name="Labutti K."/>
            <person name="Lindquist E."/>
            <person name="Lipzen A."/>
            <person name="Khouja H.-R."/>
            <person name="Murat C."/>
            <person name="Ohm R."/>
            <person name="Olson A."/>
            <person name="Spatafora J."/>
            <person name="Veneault-Fourrey C."/>
            <person name="Henrissat B."/>
            <person name="Grigoriev I."/>
            <person name="Martin F."/>
            <person name="Perotto S."/>
        </authorList>
    </citation>
    <scope>NUCLEOTIDE SEQUENCE [LARGE SCALE GENOMIC DNA]</scope>
    <source>
        <strain evidence="2 3">F</strain>
    </source>
</reference>
<accession>A0A2J6QXA1</accession>
<evidence type="ECO:0000313" key="3">
    <source>
        <dbReference type="Proteomes" id="UP000235786"/>
    </source>
</evidence>
<evidence type="ECO:0008006" key="4">
    <source>
        <dbReference type="Google" id="ProtNLM"/>
    </source>
</evidence>
<organism evidence="2 3">
    <name type="scientific">Hyaloscypha variabilis (strain UAMH 11265 / GT02V1 / F)</name>
    <name type="common">Meliniomyces variabilis</name>
    <dbReference type="NCBI Taxonomy" id="1149755"/>
    <lineage>
        <taxon>Eukaryota</taxon>
        <taxon>Fungi</taxon>
        <taxon>Dikarya</taxon>
        <taxon>Ascomycota</taxon>
        <taxon>Pezizomycotina</taxon>
        <taxon>Leotiomycetes</taxon>
        <taxon>Helotiales</taxon>
        <taxon>Hyaloscyphaceae</taxon>
        <taxon>Hyaloscypha</taxon>
        <taxon>Hyaloscypha variabilis</taxon>
    </lineage>
</organism>
<sequence>MSADPDSSERNGSLVDGDQVSNNGNDTTSCSSTSSSSQLPSITKHKGRVRDEWDGGDADDQRKKAPSKRFPLPSAGASGTRFACPFRKHNHRIYTIYSHRSCALSFWTTIARIKEHLYRCHRKAPHCQRCWLTFDNQEQLGLHMTVSAAEICEVKIGQPPDGISAEEEQRLRSRKRRCPNQSDEETWRDMYRILFPNEDVPSPYFEPIQDDVSSPPEARELADYEDYIRRELPSLVRRNIEEKVRRETQPLEASLIASLINIVREGQETISRDYRRRRRSESVDGPQTSSHMPTDLSEAPSRSDGVQRVSTVMNQHGTSFLDGIVEAPPLQQWDGLTMSELNFQLPDHLADELSHDSGYGGSLKNCNCWGTCSCQTIQSAGQGSLMMEGTRAPVNPEQDDEFLNWAHFSNSGLPDSLEPGHSYEDRGQKSG</sequence>
<keyword evidence="3" id="KW-1185">Reference proteome</keyword>
<dbReference type="PANTHER" id="PTHR38166">
    <property type="entry name" value="C2H2-TYPE DOMAIN-CONTAINING PROTEIN-RELATED"/>
    <property type="match status" value="1"/>
</dbReference>
<feature type="compositionally biased region" description="Basic and acidic residues" evidence="1">
    <location>
        <begin position="421"/>
        <end position="431"/>
    </location>
</feature>
<dbReference type="EMBL" id="KZ613965">
    <property type="protein sequence ID" value="PMD30898.1"/>
    <property type="molecule type" value="Genomic_DNA"/>
</dbReference>
<name>A0A2J6QXA1_HYAVF</name>
<protein>
    <recommendedName>
        <fullName evidence="4">C2H2-type domain-containing protein</fullName>
    </recommendedName>
</protein>
<feature type="compositionally biased region" description="Basic and acidic residues" evidence="1">
    <location>
        <begin position="49"/>
        <end position="63"/>
    </location>
</feature>
<dbReference type="AlphaFoldDB" id="A0A2J6QXA1"/>
<feature type="region of interest" description="Disordered" evidence="1">
    <location>
        <begin position="411"/>
        <end position="431"/>
    </location>
</feature>
<dbReference type="OrthoDB" id="4738706at2759"/>
<feature type="compositionally biased region" description="Low complexity" evidence="1">
    <location>
        <begin position="21"/>
        <end position="37"/>
    </location>
</feature>
<feature type="region of interest" description="Disordered" evidence="1">
    <location>
        <begin position="1"/>
        <end position="76"/>
    </location>
</feature>
<dbReference type="PANTHER" id="PTHR38166:SF1">
    <property type="entry name" value="C2H2-TYPE DOMAIN-CONTAINING PROTEIN"/>
    <property type="match status" value="1"/>
</dbReference>